<accession>A0A183DH48</accession>
<evidence type="ECO:0000313" key="1">
    <source>
        <dbReference type="EMBL" id="VDK60578.1"/>
    </source>
</evidence>
<sequence>MKFPDYHMKYAGCSSCEDSPEPLTDHISPKLNVCPAAADVGSNAVSVSEVQLFNDNERKCLELSVDNEDELPPTLEADGAAKTTTDQNECILGGAVGPFITFCFVLEVVARKKFSTTTTKLQDTSVKEWEKSEKACGSSAINCQNEMPLLRVNVGGNESTYEGEDEDAPPRLSPNFALVCISTF</sequence>
<dbReference type="AlphaFoldDB" id="A0A183DH48"/>
<protein>
    <submittedName>
        <fullName evidence="1 3">Uncharacterized protein</fullName>
    </submittedName>
</protein>
<gene>
    <name evidence="1" type="ORF">GPUH_LOCUS8039</name>
</gene>
<name>A0A183DH48_9BILA</name>
<evidence type="ECO:0000313" key="2">
    <source>
        <dbReference type="Proteomes" id="UP000271098"/>
    </source>
</evidence>
<organism evidence="3">
    <name type="scientific">Gongylonema pulchrum</name>
    <dbReference type="NCBI Taxonomy" id="637853"/>
    <lineage>
        <taxon>Eukaryota</taxon>
        <taxon>Metazoa</taxon>
        <taxon>Ecdysozoa</taxon>
        <taxon>Nematoda</taxon>
        <taxon>Chromadorea</taxon>
        <taxon>Rhabditida</taxon>
        <taxon>Spirurina</taxon>
        <taxon>Spiruromorpha</taxon>
        <taxon>Spiruroidea</taxon>
        <taxon>Gongylonematidae</taxon>
        <taxon>Gongylonema</taxon>
    </lineage>
</organism>
<keyword evidence="2" id="KW-1185">Reference proteome</keyword>
<dbReference type="Proteomes" id="UP000271098">
    <property type="component" value="Unassembled WGS sequence"/>
</dbReference>
<reference evidence="1 2" key="2">
    <citation type="submission" date="2018-11" db="EMBL/GenBank/DDBJ databases">
        <authorList>
            <consortium name="Pathogen Informatics"/>
        </authorList>
    </citation>
    <scope>NUCLEOTIDE SEQUENCE [LARGE SCALE GENOMIC DNA]</scope>
</reference>
<dbReference type="EMBL" id="UYRT01022432">
    <property type="protein sequence ID" value="VDK60578.1"/>
    <property type="molecule type" value="Genomic_DNA"/>
</dbReference>
<evidence type="ECO:0000313" key="3">
    <source>
        <dbReference type="WBParaSite" id="GPUH_0000804801-mRNA-1"/>
    </source>
</evidence>
<dbReference type="WBParaSite" id="GPUH_0000804801-mRNA-1">
    <property type="protein sequence ID" value="GPUH_0000804801-mRNA-1"/>
    <property type="gene ID" value="GPUH_0000804801"/>
</dbReference>
<dbReference type="OrthoDB" id="10688824at2759"/>
<reference evidence="3" key="1">
    <citation type="submission" date="2016-06" db="UniProtKB">
        <authorList>
            <consortium name="WormBaseParasite"/>
        </authorList>
    </citation>
    <scope>IDENTIFICATION</scope>
</reference>
<proteinExistence type="predicted"/>